<protein>
    <submittedName>
        <fullName evidence="4">Uncharacterized protein</fullName>
    </submittedName>
</protein>
<evidence type="ECO:0000313" key="4">
    <source>
        <dbReference type="EMBL" id="MEQ2284809.1"/>
    </source>
</evidence>
<organism evidence="4 5">
    <name type="scientific">Ameca splendens</name>
    <dbReference type="NCBI Taxonomy" id="208324"/>
    <lineage>
        <taxon>Eukaryota</taxon>
        <taxon>Metazoa</taxon>
        <taxon>Chordata</taxon>
        <taxon>Craniata</taxon>
        <taxon>Vertebrata</taxon>
        <taxon>Euteleostomi</taxon>
        <taxon>Actinopterygii</taxon>
        <taxon>Neopterygii</taxon>
        <taxon>Teleostei</taxon>
        <taxon>Neoteleostei</taxon>
        <taxon>Acanthomorphata</taxon>
        <taxon>Ovalentaria</taxon>
        <taxon>Atherinomorphae</taxon>
        <taxon>Cyprinodontiformes</taxon>
        <taxon>Goodeidae</taxon>
        <taxon>Ameca</taxon>
    </lineage>
</organism>
<feature type="non-terminal residue" evidence="4">
    <location>
        <position position="1"/>
    </location>
</feature>
<dbReference type="PROSITE" id="PS51470">
    <property type="entry name" value="FG_GAP"/>
    <property type="match status" value="1"/>
</dbReference>
<evidence type="ECO:0000256" key="3">
    <source>
        <dbReference type="RuleBase" id="RU003762"/>
    </source>
</evidence>
<keyword evidence="3" id="KW-0401">Integrin</keyword>
<name>A0ABV0XTQ0_9TELE</name>
<reference evidence="4 5" key="1">
    <citation type="submission" date="2021-06" db="EMBL/GenBank/DDBJ databases">
        <authorList>
            <person name="Palmer J.M."/>
        </authorList>
    </citation>
    <scope>NUCLEOTIDE SEQUENCE [LARGE SCALE GENOMIC DNA]</scope>
    <source>
        <strain evidence="4 5">AS_MEX2019</strain>
        <tissue evidence="4">Muscle</tissue>
    </source>
</reference>
<evidence type="ECO:0000256" key="1">
    <source>
        <dbReference type="ARBA" id="ARBA00023180"/>
    </source>
</evidence>
<keyword evidence="1" id="KW-0325">Glycoprotein</keyword>
<gene>
    <name evidence="4" type="ORF">AMECASPLE_025342</name>
</gene>
<evidence type="ECO:0000313" key="5">
    <source>
        <dbReference type="Proteomes" id="UP001469553"/>
    </source>
</evidence>
<comment type="caution">
    <text evidence="4">The sequence shown here is derived from an EMBL/GenBank/DDBJ whole genome shotgun (WGS) entry which is preliminary data.</text>
</comment>
<dbReference type="PANTHER" id="PTHR23220">
    <property type="entry name" value="INTEGRIN ALPHA"/>
    <property type="match status" value="1"/>
</dbReference>
<feature type="repeat" description="FG-GAP" evidence="2">
    <location>
        <begin position="35"/>
        <end position="97"/>
    </location>
</feature>
<dbReference type="Gene3D" id="2.130.10.130">
    <property type="entry name" value="Integrin alpha, N-terminal"/>
    <property type="match status" value="1"/>
</dbReference>
<dbReference type="EMBL" id="JAHRIP010011894">
    <property type="protein sequence ID" value="MEQ2284809.1"/>
    <property type="molecule type" value="Genomic_DNA"/>
</dbReference>
<evidence type="ECO:0000256" key="2">
    <source>
        <dbReference type="PROSITE-ProRule" id="PRU00803"/>
    </source>
</evidence>
<comment type="similarity">
    <text evidence="3">Belongs to the integrin alpha chain family.</text>
</comment>
<keyword evidence="3" id="KW-0130">Cell adhesion</keyword>
<dbReference type="InterPro" id="IPR028994">
    <property type="entry name" value="Integrin_alpha_N"/>
</dbReference>
<dbReference type="PANTHER" id="PTHR23220:SF5">
    <property type="entry name" value="INTEGRIN ALPHA-8"/>
    <property type="match status" value="1"/>
</dbReference>
<dbReference type="InterPro" id="IPR000413">
    <property type="entry name" value="Integrin_alpha"/>
</dbReference>
<dbReference type="InterPro" id="IPR013519">
    <property type="entry name" value="Int_alpha_beta-p"/>
</dbReference>
<dbReference type="Proteomes" id="UP001469553">
    <property type="component" value="Unassembled WGS sequence"/>
</dbReference>
<sequence length="117" mass="12532">VAVGCPFGGEDRGGRVLIFNGNRDVSTQGLTLSQELRAARTPSGSLPGYGFTLRGGQDLDSNEYPDLIVGAFGAGEVSVYRSRAVVSVEATMTLTPRILNPDDRRCLLPQTTNMVTW</sequence>
<accession>A0ABV0XTQ0</accession>
<keyword evidence="5" id="KW-1185">Reference proteome</keyword>
<dbReference type="PRINTS" id="PR01185">
    <property type="entry name" value="INTEGRINA"/>
</dbReference>
<comment type="subcellular location">
    <subcellularLocation>
        <location evidence="3">Membrane</location>
        <topology evidence="3">Single-pass type I membrane protein</topology>
    </subcellularLocation>
</comment>
<proteinExistence type="inferred from homology"/>
<keyword evidence="3" id="KW-0675">Receptor</keyword>
<dbReference type="SUPFAM" id="SSF69318">
    <property type="entry name" value="Integrin alpha N-terminal domain"/>
    <property type="match status" value="1"/>
</dbReference>